<dbReference type="GO" id="GO:0005829">
    <property type="term" value="C:cytosol"/>
    <property type="evidence" value="ECO:0007669"/>
    <property type="project" value="TreeGrafter"/>
</dbReference>
<proteinExistence type="inferred from homology"/>
<evidence type="ECO:0000313" key="6">
    <source>
        <dbReference type="EMBL" id="QDC23604.1"/>
    </source>
</evidence>
<gene>
    <name evidence="6" type="primary">rlmB</name>
    <name evidence="6" type="ORF">FE374_02250</name>
</gene>
<evidence type="ECO:0000259" key="5">
    <source>
        <dbReference type="SMART" id="SM00967"/>
    </source>
</evidence>
<dbReference type="SMART" id="SM00967">
    <property type="entry name" value="SpoU_sub_bind"/>
    <property type="match status" value="1"/>
</dbReference>
<feature type="compositionally biased region" description="Basic and acidic residues" evidence="4">
    <location>
        <begin position="40"/>
        <end position="64"/>
    </location>
</feature>
<comment type="similarity">
    <text evidence="1">Belongs to the class IV-like SAM-binding methyltransferase superfamily. RNA methyltransferase TrmH family.</text>
</comment>
<dbReference type="FunFam" id="3.40.1280.10:FF:000008">
    <property type="entry name" value="Group 3 RNA methyltransferase TrmH"/>
    <property type="match status" value="1"/>
</dbReference>
<evidence type="ECO:0000256" key="3">
    <source>
        <dbReference type="ARBA" id="ARBA00022679"/>
    </source>
</evidence>
<evidence type="ECO:0000256" key="1">
    <source>
        <dbReference type="ARBA" id="ARBA00007228"/>
    </source>
</evidence>
<accession>A0A5B8BZ65</accession>
<dbReference type="Pfam" id="PF00588">
    <property type="entry name" value="SpoU_methylase"/>
    <property type="match status" value="1"/>
</dbReference>
<organism evidence="6 7">
    <name type="scientific">Georgenia yuyongxinii</name>
    <dbReference type="NCBI Taxonomy" id="2589797"/>
    <lineage>
        <taxon>Bacteria</taxon>
        <taxon>Bacillati</taxon>
        <taxon>Actinomycetota</taxon>
        <taxon>Actinomycetes</taxon>
        <taxon>Micrococcales</taxon>
        <taxon>Bogoriellaceae</taxon>
        <taxon>Georgenia</taxon>
    </lineage>
</organism>
<dbReference type="InterPro" id="IPR013123">
    <property type="entry name" value="SpoU_subst-bd"/>
</dbReference>
<dbReference type="InterPro" id="IPR029028">
    <property type="entry name" value="Alpha/beta_knot_MTases"/>
</dbReference>
<dbReference type="AlphaFoldDB" id="A0A5B8BZ65"/>
<dbReference type="EMBL" id="CP040915">
    <property type="protein sequence ID" value="QDC23604.1"/>
    <property type="molecule type" value="Genomic_DNA"/>
</dbReference>
<dbReference type="Pfam" id="PF08032">
    <property type="entry name" value="SpoU_sub_bind"/>
    <property type="match status" value="1"/>
</dbReference>
<feature type="region of interest" description="Disordered" evidence="4">
    <location>
        <begin position="1"/>
        <end position="115"/>
    </location>
</feature>
<dbReference type="InterPro" id="IPR001537">
    <property type="entry name" value="SpoU_MeTrfase"/>
</dbReference>
<dbReference type="SUPFAM" id="SSF75217">
    <property type="entry name" value="alpha/beta knot"/>
    <property type="match status" value="1"/>
</dbReference>
<dbReference type="PANTHER" id="PTHR46429">
    <property type="entry name" value="23S RRNA (GUANOSINE-2'-O-)-METHYLTRANSFERASE RLMB"/>
    <property type="match status" value="1"/>
</dbReference>
<keyword evidence="3 6" id="KW-0808">Transferase</keyword>
<feature type="compositionally biased region" description="Polar residues" evidence="4">
    <location>
        <begin position="66"/>
        <end position="89"/>
    </location>
</feature>
<keyword evidence="2 6" id="KW-0489">Methyltransferase</keyword>
<dbReference type="InterPro" id="IPR004441">
    <property type="entry name" value="rRNA_MeTrfase_TrmH"/>
</dbReference>
<dbReference type="OrthoDB" id="9785673at2"/>
<feature type="compositionally biased region" description="Basic and acidic residues" evidence="4">
    <location>
        <begin position="103"/>
        <end position="113"/>
    </location>
</feature>
<feature type="domain" description="RNA 2-O ribose methyltransferase substrate binding" evidence="5">
    <location>
        <begin position="133"/>
        <end position="209"/>
    </location>
</feature>
<evidence type="ECO:0000256" key="2">
    <source>
        <dbReference type="ARBA" id="ARBA00022603"/>
    </source>
</evidence>
<dbReference type="InterPro" id="IPR029064">
    <property type="entry name" value="Ribosomal_eL30-like_sf"/>
</dbReference>
<dbReference type="GO" id="GO:0008173">
    <property type="term" value="F:RNA methyltransferase activity"/>
    <property type="evidence" value="ECO:0007669"/>
    <property type="project" value="InterPro"/>
</dbReference>
<dbReference type="GO" id="GO:0003723">
    <property type="term" value="F:RNA binding"/>
    <property type="evidence" value="ECO:0007669"/>
    <property type="project" value="InterPro"/>
</dbReference>
<dbReference type="NCBIfam" id="TIGR00186">
    <property type="entry name" value="rRNA_methyl_3"/>
    <property type="match status" value="1"/>
</dbReference>
<dbReference type="SUPFAM" id="SSF55315">
    <property type="entry name" value="L30e-like"/>
    <property type="match status" value="1"/>
</dbReference>
<dbReference type="InterPro" id="IPR029026">
    <property type="entry name" value="tRNA_m1G_MTases_N"/>
</dbReference>
<dbReference type="Proteomes" id="UP000314616">
    <property type="component" value="Chromosome"/>
</dbReference>
<evidence type="ECO:0000313" key="7">
    <source>
        <dbReference type="Proteomes" id="UP000314616"/>
    </source>
</evidence>
<dbReference type="KEGG" id="gyu:FE374_02250"/>
<dbReference type="Gene3D" id="3.40.1280.10">
    <property type="match status" value="1"/>
</dbReference>
<evidence type="ECO:0000256" key="4">
    <source>
        <dbReference type="SAM" id="MobiDB-lite"/>
    </source>
</evidence>
<dbReference type="GO" id="GO:0032259">
    <property type="term" value="P:methylation"/>
    <property type="evidence" value="ECO:0007669"/>
    <property type="project" value="UniProtKB-KW"/>
</dbReference>
<dbReference type="Gene3D" id="3.30.1330.30">
    <property type="match status" value="1"/>
</dbReference>
<dbReference type="PANTHER" id="PTHR46429:SF1">
    <property type="entry name" value="23S RRNA (GUANOSINE-2'-O-)-METHYLTRANSFERASE RLMB"/>
    <property type="match status" value="1"/>
</dbReference>
<dbReference type="RefSeq" id="WP_139927046.1">
    <property type="nucleotide sequence ID" value="NZ_CP040915.1"/>
</dbReference>
<name>A0A5B8BZ65_9MICO</name>
<protein>
    <submittedName>
        <fullName evidence="6">23S rRNA (Guanosine(2251)-2'-O)-methyltransferase RlmB</fullName>
    </submittedName>
</protein>
<sequence>MAGNSQRRGAVRKPGSKKGMVVGSGGQRRRGLEGRGPTPKAEEREHHPAGKRKAAAERAAEKSGKPSTRSGQPARSGQAARSGQPSRSGQPPAKSGRPVAGRRGGDGAREAARGEATVAKVRAALGVGPDHELIAGRNPVTEAVRSGIPLARVFLAGGMATDERVAEVVRTATALGTPLLEVSRGDLDRLTEDAVHQGVVIEVPPYAYRDARDLLDRAERAQHPALIVALDGVTDPHNLGAVLRSAGAFGADGVLVPERRSAGVNATAWKVSAGAAARVPVARATNLVRTLNELKEAGCFVVGLDGGGATTVGELELATEPIVLVTGSEGKGLSRLVRETCDVVASIPIAAQVESLNAAVATGIALYEVARHRLTA</sequence>
<dbReference type="CDD" id="cd18103">
    <property type="entry name" value="SpoU-like_RlmB"/>
    <property type="match status" value="1"/>
</dbReference>
<reference evidence="6 7" key="1">
    <citation type="submission" date="2019-05" db="EMBL/GenBank/DDBJ databases">
        <title>Georgenia *** sp. nov., and Georgenia *** sp. nov., isolated from the intestinal contents of plateau pika (Ochotona curzoniae) in the Qinghai-Tibet plateau of China.</title>
        <authorList>
            <person name="Tian Z."/>
        </authorList>
    </citation>
    <scope>NUCLEOTIDE SEQUENCE [LARGE SCALE GENOMIC DNA]</scope>
    <source>
        <strain evidence="6 7">Z443</strain>
    </source>
</reference>
<dbReference type="GO" id="GO:0006396">
    <property type="term" value="P:RNA processing"/>
    <property type="evidence" value="ECO:0007669"/>
    <property type="project" value="InterPro"/>
</dbReference>